<comment type="subcellular location">
    <subcellularLocation>
        <location evidence="1">Cell membrane</location>
        <topology evidence="1">Multi-pass membrane protein</topology>
    </subcellularLocation>
</comment>
<name>A0ABT0H1J6_9HYPH</name>
<comment type="caution">
    <text evidence="7">The sequence shown here is derived from an EMBL/GenBank/DDBJ whole genome shotgun (WGS) entry which is preliminary data.</text>
</comment>
<feature type="transmembrane region" description="Helical" evidence="6">
    <location>
        <begin position="344"/>
        <end position="364"/>
    </location>
</feature>
<evidence type="ECO:0000256" key="5">
    <source>
        <dbReference type="ARBA" id="ARBA00023136"/>
    </source>
</evidence>
<dbReference type="Pfam" id="PF13440">
    <property type="entry name" value="Polysacc_synt_3"/>
    <property type="match status" value="1"/>
</dbReference>
<keyword evidence="8" id="KW-1185">Reference proteome</keyword>
<feature type="transmembrane region" description="Helical" evidence="6">
    <location>
        <begin position="376"/>
        <end position="393"/>
    </location>
</feature>
<feature type="transmembrane region" description="Helical" evidence="6">
    <location>
        <begin position="167"/>
        <end position="186"/>
    </location>
</feature>
<dbReference type="PANTHER" id="PTHR30250">
    <property type="entry name" value="PST FAMILY PREDICTED COLANIC ACID TRANSPORTER"/>
    <property type="match status" value="1"/>
</dbReference>
<evidence type="ECO:0000256" key="2">
    <source>
        <dbReference type="ARBA" id="ARBA00022475"/>
    </source>
</evidence>
<proteinExistence type="predicted"/>
<evidence type="ECO:0000256" key="4">
    <source>
        <dbReference type="ARBA" id="ARBA00022989"/>
    </source>
</evidence>
<evidence type="ECO:0000256" key="3">
    <source>
        <dbReference type="ARBA" id="ARBA00022692"/>
    </source>
</evidence>
<keyword evidence="2" id="KW-1003">Cell membrane</keyword>
<feature type="transmembrane region" description="Helical" evidence="6">
    <location>
        <begin position="32"/>
        <end position="53"/>
    </location>
</feature>
<protein>
    <submittedName>
        <fullName evidence="7">Lipopolysaccharide biosynthesis protein</fullName>
    </submittedName>
</protein>
<organism evidence="7 8">
    <name type="scientific">Roseibium sediminicola</name>
    <dbReference type="NCBI Taxonomy" id="2933272"/>
    <lineage>
        <taxon>Bacteria</taxon>
        <taxon>Pseudomonadati</taxon>
        <taxon>Pseudomonadota</taxon>
        <taxon>Alphaproteobacteria</taxon>
        <taxon>Hyphomicrobiales</taxon>
        <taxon>Stappiaceae</taxon>
        <taxon>Roseibium</taxon>
    </lineage>
</organism>
<dbReference type="Proteomes" id="UP001431221">
    <property type="component" value="Unassembled WGS sequence"/>
</dbReference>
<feature type="transmembrane region" description="Helical" evidence="6">
    <location>
        <begin position="59"/>
        <end position="80"/>
    </location>
</feature>
<sequence>MRDETEQHPRKPSGMIEKIREVSAQPVVRNTVFYGINFGLQILTQFGFFALISRALGPGGYGIFASVSAIALMVSVFVGLGSDHLLIQRLAVDKDAFARYFGRALAMMLMTFVPAIVFAFGVFYFLDTGTFSFFGLLCILAAECIFRKISFLCSATYMAHDRAGKQFAVDNAIMILRFLAVAALTLTADTVDLDTWAMWYVCASLLASGVSLMMVLKDYGLPRPVFSGFEFRQGFLLSLEFTSVSGIRDLDKPVVVQLLGPVQAGIYTAAFRIIDAATTPIKAALYATYTRYFRHADKGAEHGIAFGLRVLPVISGLGIAVAVFIILIAGYVPFLLGSEYEPAIGLIRLLAAYPLLLGAAGIGADIMRSIGMQGTRVILVFLSNFVIVGVVWVGCDLGGLEGAVLSRMALQACIVALTWGLIGRKRSQVSAKPSSPGTP</sequence>
<keyword evidence="3 6" id="KW-0812">Transmembrane</keyword>
<dbReference type="PANTHER" id="PTHR30250:SF11">
    <property type="entry name" value="O-ANTIGEN TRANSPORTER-RELATED"/>
    <property type="match status" value="1"/>
</dbReference>
<accession>A0ABT0H1J6</accession>
<gene>
    <name evidence="7" type="ORF">M0H32_25600</name>
</gene>
<keyword evidence="4 6" id="KW-1133">Transmembrane helix</keyword>
<feature type="transmembrane region" description="Helical" evidence="6">
    <location>
        <begin position="405"/>
        <end position="422"/>
    </location>
</feature>
<dbReference type="InterPro" id="IPR050833">
    <property type="entry name" value="Poly_Biosynth_Transport"/>
</dbReference>
<evidence type="ECO:0000256" key="1">
    <source>
        <dbReference type="ARBA" id="ARBA00004651"/>
    </source>
</evidence>
<feature type="transmembrane region" description="Helical" evidence="6">
    <location>
        <begin position="198"/>
        <end position="216"/>
    </location>
</feature>
<feature type="transmembrane region" description="Helical" evidence="6">
    <location>
        <begin position="100"/>
        <end position="123"/>
    </location>
</feature>
<reference evidence="7" key="1">
    <citation type="submission" date="2022-04" db="EMBL/GenBank/DDBJ databases">
        <title>Roseibium sp. CAU 1639 isolated from mud.</title>
        <authorList>
            <person name="Kim W."/>
        </authorList>
    </citation>
    <scope>NUCLEOTIDE SEQUENCE</scope>
    <source>
        <strain evidence="7">CAU 1639</strain>
    </source>
</reference>
<evidence type="ECO:0000313" key="7">
    <source>
        <dbReference type="EMBL" id="MCK7615560.1"/>
    </source>
</evidence>
<evidence type="ECO:0000256" key="6">
    <source>
        <dbReference type="SAM" id="Phobius"/>
    </source>
</evidence>
<dbReference type="EMBL" id="JALNMJ010000027">
    <property type="protein sequence ID" value="MCK7615560.1"/>
    <property type="molecule type" value="Genomic_DNA"/>
</dbReference>
<dbReference type="RefSeq" id="WP_248159223.1">
    <property type="nucleotide sequence ID" value="NZ_JALNMJ010000027.1"/>
</dbReference>
<evidence type="ECO:0000313" key="8">
    <source>
        <dbReference type="Proteomes" id="UP001431221"/>
    </source>
</evidence>
<feature type="transmembrane region" description="Helical" evidence="6">
    <location>
        <begin position="129"/>
        <end position="146"/>
    </location>
</feature>
<feature type="transmembrane region" description="Helical" evidence="6">
    <location>
        <begin position="310"/>
        <end position="332"/>
    </location>
</feature>
<keyword evidence="5 6" id="KW-0472">Membrane</keyword>